<feature type="domain" description="HTH araC/xylS-type" evidence="4">
    <location>
        <begin position="244"/>
        <end position="345"/>
    </location>
</feature>
<dbReference type="GO" id="GO:0043565">
    <property type="term" value="F:sequence-specific DNA binding"/>
    <property type="evidence" value="ECO:0007669"/>
    <property type="project" value="InterPro"/>
</dbReference>
<dbReference type="Gene3D" id="2.60.120.10">
    <property type="entry name" value="Jelly Rolls"/>
    <property type="match status" value="1"/>
</dbReference>
<evidence type="ECO:0000256" key="2">
    <source>
        <dbReference type="ARBA" id="ARBA00023125"/>
    </source>
</evidence>
<evidence type="ECO:0000256" key="3">
    <source>
        <dbReference type="ARBA" id="ARBA00023163"/>
    </source>
</evidence>
<dbReference type="eggNOG" id="COG2207">
    <property type="taxonomic scope" value="Bacteria"/>
</dbReference>
<dbReference type="InterPro" id="IPR003313">
    <property type="entry name" value="AraC-bd"/>
</dbReference>
<dbReference type="EMBL" id="CP001720">
    <property type="protein sequence ID" value="ACV64550.1"/>
    <property type="molecule type" value="Genomic_DNA"/>
</dbReference>
<dbReference type="STRING" id="485916.Dtox_3846"/>
<keyword evidence="2" id="KW-0238">DNA-binding</keyword>
<evidence type="ECO:0000313" key="5">
    <source>
        <dbReference type="EMBL" id="ACV64550.1"/>
    </source>
</evidence>
<dbReference type="InterPro" id="IPR009057">
    <property type="entry name" value="Homeodomain-like_sf"/>
</dbReference>
<proteinExistence type="predicted"/>
<dbReference type="HOGENOM" id="CLU_077619_0_0_9"/>
<dbReference type="Pfam" id="PF12833">
    <property type="entry name" value="HTH_18"/>
    <property type="match status" value="1"/>
</dbReference>
<gene>
    <name evidence="5" type="ordered locus">Dtox_3846</name>
</gene>
<dbReference type="eggNOG" id="COG3177">
    <property type="taxonomic scope" value="Bacteria"/>
</dbReference>
<dbReference type="Gene3D" id="1.10.10.60">
    <property type="entry name" value="Homeodomain-like"/>
    <property type="match status" value="1"/>
</dbReference>
<evidence type="ECO:0000313" key="6">
    <source>
        <dbReference type="Proteomes" id="UP000002217"/>
    </source>
</evidence>
<keyword evidence="6" id="KW-1185">Reference proteome</keyword>
<dbReference type="SMART" id="SM00342">
    <property type="entry name" value="HTH_ARAC"/>
    <property type="match status" value="1"/>
</dbReference>
<dbReference type="CDD" id="cd02208">
    <property type="entry name" value="cupin_RmlC-like"/>
    <property type="match status" value="1"/>
</dbReference>
<dbReference type="SUPFAM" id="SSF51182">
    <property type="entry name" value="RmlC-like cupins"/>
    <property type="match status" value="1"/>
</dbReference>
<dbReference type="GO" id="GO:0003700">
    <property type="term" value="F:DNA-binding transcription factor activity"/>
    <property type="evidence" value="ECO:0007669"/>
    <property type="project" value="InterPro"/>
</dbReference>
<dbReference type="AlphaFoldDB" id="C8VXF4"/>
<name>C8VXF4_DESAS</name>
<dbReference type="InterPro" id="IPR018060">
    <property type="entry name" value="HTH_AraC"/>
</dbReference>
<reference evidence="5 6" key="1">
    <citation type="journal article" date="2009" name="Stand. Genomic Sci.">
        <title>Complete genome sequence of Desulfotomaculum acetoxidans type strain (5575).</title>
        <authorList>
            <person name="Spring S."/>
            <person name="Lapidus A."/>
            <person name="Schroder M."/>
            <person name="Gleim D."/>
            <person name="Sims D."/>
            <person name="Meincke L."/>
            <person name="Glavina Del Rio T."/>
            <person name="Tice H."/>
            <person name="Copeland A."/>
            <person name="Cheng J.F."/>
            <person name="Lucas S."/>
            <person name="Chen F."/>
            <person name="Nolan M."/>
            <person name="Bruce D."/>
            <person name="Goodwin L."/>
            <person name="Pitluck S."/>
            <person name="Ivanova N."/>
            <person name="Mavromatis K."/>
            <person name="Mikhailova N."/>
            <person name="Pati A."/>
            <person name="Chen A."/>
            <person name="Palaniappan K."/>
            <person name="Land M."/>
            <person name="Hauser L."/>
            <person name="Chang Y.J."/>
            <person name="Jeffries C.D."/>
            <person name="Chain P."/>
            <person name="Saunders E."/>
            <person name="Brettin T."/>
            <person name="Detter J.C."/>
            <person name="Goker M."/>
            <person name="Bristow J."/>
            <person name="Eisen J.A."/>
            <person name="Markowitz V."/>
            <person name="Hugenholtz P."/>
            <person name="Kyrpides N.C."/>
            <person name="Klenk H.P."/>
            <person name="Han C."/>
        </authorList>
    </citation>
    <scope>NUCLEOTIDE SEQUENCE [LARGE SCALE GENOMIC DNA]</scope>
    <source>
        <strain evidence="6">ATCC 49208 / DSM 771 / VKM B-1644</strain>
    </source>
</reference>
<keyword evidence="1" id="KW-0805">Transcription regulation</keyword>
<dbReference type="eggNOG" id="COG1917">
    <property type="taxonomic scope" value="Bacteria"/>
</dbReference>
<keyword evidence="3" id="KW-0804">Transcription</keyword>
<dbReference type="PROSITE" id="PS01124">
    <property type="entry name" value="HTH_ARAC_FAMILY_2"/>
    <property type="match status" value="1"/>
</dbReference>
<dbReference type="KEGG" id="dae:Dtox_3846"/>
<dbReference type="Proteomes" id="UP000002217">
    <property type="component" value="Chromosome"/>
</dbReference>
<dbReference type="PANTHER" id="PTHR43280">
    <property type="entry name" value="ARAC-FAMILY TRANSCRIPTIONAL REGULATOR"/>
    <property type="match status" value="1"/>
</dbReference>
<organism evidence="5 6">
    <name type="scientific">Desulfofarcimen acetoxidans (strain ATCC 49208 / DSM 771 / KCTC 5769 / VKM B-1644 / 5575)</name>
    <name type="common">Desulfotomaculum acetoxidans</name>
    <dbReference type="NCBI Taxonomy" id="485916"/>
    <lineage>
        <taxon>Bacteria</taxon>
        <taxon>Bacillati</taxon>
        <taxon>Bacillota</taxon>
        <taxon>Clostridia</taxon>
        <taxon>Eubacteriales</taxon>
        <taxon>Peptococcaceae</taxon>
        <taxon>Desulfofarcimen</taxon>
    </lineage>
</organism>
<evidence type="ECO:0000256" key="1">
    <source>
        <dbReference type="ARBA" id="ARBA00023015"/>
    </source>
</evidence>
<evidence type="ECO:0000259" key="4">
    <source>
        <dbReference type="PROSITE" id="PS01124"/>
    </source>
</evidence>
<dbReference type="Pfam" id="PF02311">
    <property type="entry name" value="AraC_binding"/>
    <property type="match status" value="1"/>
</dbReference>
<dbReference type="InterPro" id="IPR014710">
    <property type="entry name" value="RmlC-like_jellyroll"/>
</dbReference>
<protein>
    <submittedName>
        <fullName evidence="5">Transcriptional regulator, AraC family</fullName>
    </submittedName>
</protein>
<dbReference type="PANTHER" id="PTHR43280:SF2">
    <property type="entry name" value="HTH-TYPE TRANSCRIPTIONAL REGULATOR EXSA"/>
    <property type="match status" value="1"/>
</dbReference>
<sequence length="381" mass="43906">MFDYMTVEEAAEKWGITGRRVQILCRQDKIPGSIKKSGAWFIPQSAQKPSDPRLHRKNRISSAEILKRQVVKMRPELIEFNNGMPVRAFARSGNQYPYHWHDALEIIQVLKGSVNIGMGDDDLLLQEGDIAVTNMGEIHRMAGDGEEEILFIHIDNDFCRRVLPDHYLFIYCCSPYHEAQAPEKYNVLKEYIARLAVMLGAGPRITDQNTVEKLLKEMLIYTTYNFDFIRWGYGTEPFDEKRVSRLRQMAKHTTSDAEVQMGLTALAAELGISAQHLSGDIRKKFGMTFQELLCYSRCEHAARLLLGTDRRIVEIAADCGFSDNKYLIKYFKRFFRSTPSDFRKAYQLDGTTLALQTQYRVMSFDYALRRLPLVGARDSRE</sequence>
<dbReference type="RefSeq" id="WP_015759232.1">
    <property type="nucleotide sequence ID" value="NC_013216.1"/>
</dbReference>
<accession>C8VXF4</accession>
<dbReference type="InterPro" id="IPR011051">
    <property type="entry name" value="RmlC_Cupin_sf"/>
</dbReference>
<dbReference type="SMR" id="C8VXF4"/>
<dbReference type="SUPFAM" id="SSF46689">
    <property type="entry name" value="Homeodomain-like"/>
    <property type="match status" value="1"/>
</dbReference>